<reference evidence="1" key="1">
    <citation type="submission" date="2009-09" db="EMBL/GenBank/DDBJ databases">
        <authorList>
            <person name="Weinstock G."/>
            <person name="Sodergren E."/>
            <person name="Clifton S."/>
            <person name="Fulton L."/>
            <person name="Fulton B."/>
            <person name="Courtney L."/>
            <person name="Fronick C."/>
            <person name="Harrison M."/>
            <person name="Strong C."/>
            <person name="Farmer C."/>
            <person name="Delahaunty K."/>
            <person name="Markovic C."/>
            <person name="Hall O."/>
            <person name="Minx P."/>
            <person name="Tomlinson C."/>
            <person name="Mitreva M."/>
            <person name="Nelson J."/>
            <person name="Hou S."/>
            <person name="Wollam A."/>
            <person name="Pepin K.H."/>
            <person name="Johnson M."/>
            <person name="Bhonagiri V."/>
            <person name="Nash W.E."/>
            <person name="Warren W."/>
            <person name="Chinwalla A."/>
            <person name="Mardis E.R."/>
            <person name="Wilson R.K."/>
        </authorList>
    </citation>
    <scope>NUCLEOTIDE SEQUENCE [LARGE SCALE GENOMIC DNA]</scope>
    <source>
        <strain evidence="1">ATCC 51259</strain>
    </source>
</reference>
<sequence length="61" mass="6986">MKIGSQDFDPIFYDPQSLSLKRPQTLAAKPDLQKAMPRLLLSARFTLPTTLLQTFRLSDTY</sequence>
<organism evidence="1 2">
    <name type="scientific">Alloprevotella tannerae ATCC 51259</name>
    <dbReference type="NCBI Taxonomy" id="626522"/>
    <lineage>
        <taxon>Bacteria</taxon>
        <taxon>Pseudomonadati</taxon>
        <taxon>Bacteroidota</taxon>
        <taxon>Bacteroidia</taxon>
        <taxon>Bacteroidales</taxon>
        <taxon>Prevotellaceae</taxon>
        <taxon>Alloprevotella</taxon>
    </lineage>
</organism>
<evidence type="ECO:0000313" key="1">
    <source>
        <dbReference type="EMBL" id="EEX71198.1"/>
    </source>
</evidence>
<accession>C9LI82</accession>
<gene>
    <name evidence="1" type="ORF">GCWU000325_01940</name>
</gene>
<keyword evidence="2" id="KW-1185">Reference proteome</keyword>
<comment type="caution">
    <text evidence="1">The sequence shown here is derived from an EMBL/GenBank/DDBJ whole genome shotgun (WGS) entry which is preliminary data.</text>
</comment>
<dbReference type="AlphaFoldDB" id="C9LI82"/>
<proteinExistence type="predicted"/>
<evidence type="ECO:0000313" key="2">
    <source>
        <dbReference type="Proteomes" id="UP000003460"/>
    </source>
</evidence>
<protein>
    <submittedName>
        <fullName evidence="1">Uncharacterized protein</fullName>
    </submittedName>
</protein>
<dbReference type="STRING" id="626522.GCWU000325_01940"/>
<dbReference type="HOGENOM" id="CLU_2918933_0_0_10"/>
<name>C9LI82_9BACT</name>
<dbReference type="EMBL" id="ACIJ02000022">
    <property type="protein sequence ID" value="EEX71198.1"/>
    <property type="molecule type" value="Genomic_DNA"/>
</dbReference>
<dbReference type="Proteomes" id="UP000003460">
    <property type="component" value="Unassembled WGS sequence"/>
</dbReference>